<dbReference type="InParanoid" id="A0A1W4WFL5"/>
<dbReference type="SMART" id="SM00534">
    <property type="entry name" value="MUTSac"/>
    <property type="match status" value="1"/>
</dbReference>
<comment type="similarity">
    <text evidence="1 6 7">Belongs to the DNA mismatch repair MutS family.</text>
</comment>
<dbReference type="Gene3D" id="3.40.1170.10">
    <property type="entry name" value="DNA repair protein MutS, domain I"/>
    <property type="match status" value="1"/>
</dbReference>
<dbReference type="InterPro" id="IPR000432">
    <property type="entry name" value="DNA_mismatch_repair_MutS_C"/>
</dbReference>
<dbReference type="SUPFAM" id="SSF52540">
    <property type="entry name" value="P-loop containing nucleoside triphosphate hydrolases"/>
    <property type="match status" value="1"/>
</dbReference>
<dbReference type="Pfam" id="PF05190">
    <property type="entry name" value="MutS_IV"/>
    <property type="match status" value="1"/>
</dbReference>
<reference evidence="11" key="1">
    <citation type="submission" date="2025-08" db="UniProtKB">
        <authorList>
            <consortium name="RefSeq"/>
        </authorList>
    </citation>
    <scope>IDENTIFICATION</scope>
    <source>
        <tissue evidence="11">Entire body</tissue>
    </source>
</reference>
<evidence type="ECO:0000313" key="10">
    <source>
        <dbReference type="Proteomes" id="UP000192223"/>
    </source>
</evidence>
<dbReference type="PANTHER" id="PTHR11361:SF148">
    <property type="entry name" value="DNA MISMATCH REPAIR PROTEIN MSH6"/>
    <property type="match status" value="1"/>
</dbReference>
<dbReference type="SUPFAM" id="SSF53150">
    <property type="entry name" value="DNA repair protein MutS, domain II"/>
    <property type="match status" value="1"/>
</dbReference>
<dbReference type="GO" id="GO:0030983">
    <property type="term" value="F:mismatched DNA binding"/>
    <property type="evidence" value="ECO:0007669"/>
    <property type="project" value="UniProtKB-UniRule"/>
</dbReference>
<feature type="compositionally biased region" description="Low complexity" evidence="8">
    <location>
        <begin position="130"/>
        <end position="139"/>
    </location>
</feature>
<dbReference type="InterPro" id="IPR045076">
    <property type="entry name" value="MutS"/>
</dbReference>
<comment type="function">
    <text evidence="6 7">Component of the post-replicative DNA mismatch repair system (MMR).</text>
</comment>
<dbReference type="Pfam" id="PF00488">
    <property type="entry name" value="MutS_V"/>
    <property type="match status" value="1"/>
</dbReference>
<dbReference type="CTD" id="2956"/>
<dbReference type="Gene3D" id="1.10.1420.10">
    <property type="match status" value="2"/>
</dbReference>
<dbReference type="InterPro" id="IPR036187">
    <property type="entry name" value="DNA_mismatch_repair_MutS_sf"/>
</dbReference>
<keyword evidence="4 6" id="KW-0067">ATP-binding</keyword>
<dbReference type="Pfam" id="PF05192">
    <property type="entry name" value="MutS_III"/>
    <property type="match status" value="1"/>
</dbReference>
<feature type="region of interest" description="Disordered" evidence="8">
    <location>
        <begin position="1"/>
        <end position="139"/>
    </location>
</feature>
<keyword evidence="5 6" id="KW-0238">DNA-binding</keyword>
<dbReference type="InterPro" id="IPR027417">
    <property type="entry name" value="P-loop_NTPase"/>
</dbReference>
<dbReference type="InterPro" id="IPR007696">
    <property type="entry name" value="DNA_mismatch_repair_MutS_core"/>
</dbReference>
<dbReference type="InterPro" id="IPR016151">
    <property type="entry name" value="DNA_mismatch_repair_MutS_N"/>
</dbReference>
<evidence type="ECO:0000256" key="8">
    <source>
        <dbReference type="SAM" id="MobiDB-lite"/>
    </source>
</evidence>
<feature type="compositionally biased region" description="Acidic residues" evidence="8">
    <location>
        <begin position="94"/>
        <end position="108"/>
    </location>
</feature>
<evidence type="ECO:0000256" key="7">
    <source>
        <dbReference type="RuleBase" id="RU003756"/>
    </source>
</evidence>
<feature type="compositionally biased region" description="Basic and acidic residues" evidence="8">
    <location>
        <begin position="76"/>
        <end position="93"/>
    </location>
</feature>
<dbReference type="KEGG" id="apln:108735303"/>
<accession>A0A1W4WFL5</accession>
<dbReference type="GO" id="GO:0005524">
    <property type="term" value="F:ATP binding"/>
    <property type="evidence" value="ECO:0007669"/>
    <property type="project" value="UniProtKB-UniRule"/>
</dbReference>
<name>A0A1W4WFL5_AGRPL</name>
<dbReference type="OrthoDB" id="121051at2759"/>
<evidence type="ECO:0000256" key="4">
    <source>
        <dbReference type="ARBA" id="ARBA00022840"/>
    </source>
</evidence>
<dbReference type="GeneID" id="108735303"/>
<evidence type="ECO:0000259" key="9">
    <source>
        <dbReference type="PROSITE" id="PS00486"/>
    </source>
</evidence>
<evidence type="ECO:0000256" key="6">
    <source>
        <dbReference type="PIRNR" id="PIRNR037677"/>
    </source>
</evidence>
<protein>
    <recommendedName>
        <fullName evidence="6">DNA mismatch repair protein</fullName>
    </recommendedName>
</protein>
<dbReference type="GO" id="GO:0032301">
    <property type="term" value="C:MutSalpha complex"/>
    <property type="evidence" value="ECO:0007669"/>
    <property type="project" value="TreeGrafter"/>
</dbReference>
<dbReference type="AlphaFoldDB" id="A0A1W4WFL5"/>
<dbReference type="RefSeq" id="XP_018322719.1">
    <property type="nucleotide sequence ID" value="XM_018467217.1"/>
</dbReference>
<evidence type="ECO:0000313" key="11">
    <source>
        <dbReference type="RefSeq" id="XP_018322719.1"/>
    </source>
</evidence>
<dbReference type="GO" id="GO:0140664">
    <property type="term" value="F:ATP-dependent DNA damage sensor activity"/>
    <property type="evidence" value="ECO:0007669"/>
    <property type="project" value="InterPro"/>
</dbReference>
<dbReference type="FunFam" id="1.10.1420.10:FF:000005">
    <property type="entry name" value="DNA mismatch repair protein"/>
    <property type="match status" value="1"/>
</dbReference>
<dbReference type="STRING" id="224129.A0A1W4WFL5"/>
<dbReference type="PANTHER" id="PTHR11361">
    <property type="entry name" value="DNA MISMATCH REPAIR PROTEIN MUTS FAMILY MEMBER"/>
    <property type="match status" value="1"/>
</dbReference>
<evidence type="ECO:0000256" key="3">
    <source>
        <dbReference type="ARBA" id="ARBA00022763"/>
    </source>
</evidence>
<feature type="compositionally biased region" description="Polar residues" evidence="8">
    <location>
        <begin position="1"/>
        <end position="24"/>
    </location>
</feature>
<dbReference type="SUPFAM" id="SSF48334">
    <property type="entry name" value="DNA repair protein MutS, domain III"/>
    <property type="match status" value="1"/>
</dbReference>
<dbReference type="SUPFAM" id="SSF55271">
    <property type="entry name" value="DNA repair protein MutS, domain I"/>
    <property type="match status" value="1"/>
</dbReference>
<proteinExistence type="inferred from homology"/>
<gene>
    <name evidence="11" type="primary">LOC108735303</name>
</gene>
<evidence type="ECO:0000256" key="2">
    <source>
        <dbReference type="ARBA" id="ARBA00022741"/>
    </source>
</evidence>
<evidence type="ECO:0000256" key="5">
    <source>
        <dbReference type="ARBA" id="ARBA00023125"/>
    </source>
</evidence>
<dbReference type="Gene3D" id="3.40.50.300">
    <property type="entry name" value="P-loop containing nucleotide triphosphate hydrolases"/>
    <property type="match status" value="1"/>
</dbReference>
<dbReference type="PROSITE" id="PS00486">
    <property type="entry name" value="DNA_MISMATCH_REPAIR_2"/>
    <property type="match status" value="1"/>
</dbReference>
<dbReference type="InterPro" id="IPR007861">
    <property type="entry name" value="DNA_mismatch_repair_MutS_clamp"/>
</dbReference>
<dbReference type="Pfam" id="PF05188">
    <property type="entry name" value="MutS_II"/>
    <property type="match status" value="1"/>
</dbReference>
<feature type="domain" description="DNA mismatch repair proteins mutS family" evidence="9">
    <location>
        <begin position="959"/>
        <end position="975"/>
    </location>
</feature>
<dbReference type="InterPro" id="IPR007860">
    <property type="entry name" value="DNA_mmatch_repair_MutS_con_dom"/>
</dbReference>
<dbReference type="GO" id="GO:0006298">
    <property type="term" value="P:mismatch repair"/>
    <property type="evidence" value="ECO:0007669"/>
    <property type="project" value="InterPro"/>
</dbReference>
<evidence type="ECO:0000256" key="1">
    <source>
        <dbReference type="ARBA" id="ARBA00006271"/>
    </source>
</evidence>
<dbReference type="InterPro" id="IPR007695">
    <property type="entry name" value="DNA_mismatch_repair_MutS-lik_N"/>
</dbReference>
<dbReference type="FunFam" id="3.40.1170.10:FF:000002">
    <property type="entry name" value="DNA mismatch repair protein"/>
    <property type="match status" value="1"/>
</dbReference>
<organism evidence="10 11">
    <name type="scientific">Agrilus planipennis</name>
    <name type="common">Emerald ash borer</name>
    <name type="synonym">Agrilus marcopoli</name>
    <dbReference type="NCBI Taxonomy" id="224129"/>
    <lineage>
        <taxon>Eukaryota</taxon>
        <taxon>Metazoa</taxon>
        <taxon>Ecdysozoa</taxon>
        <taxon>Arthropoda</taxon>
        <taxon>Hexapoda</taxon>
        <taxon>Insecta</taxon>
        <taxon>Pterygota</taxon>
        <taxon>Neoptera</taxon>
        <taxon>Endopterygota</taxon>
        <taxon>Coleoptera</taxon>
        <taxon>Polyphaga</taxon>
        <taxon>Elateriformia</taxon>
        <taxon>Buprestoidea</taxon>
        <taxon>Buprestidae</taxon>
        <taxon>Agrilinae</taxon>
        <taxon>Agrilus</taxon>
    </lineage>
</organism>
<dbReference type="Pfam" id="PF01624">
    <property type="entry name" value="MutS_I"/>
    <property type="match status" value="1"/>
</dbReference>
<dbReference type="FunCoup" id="A0A1W4WFL5">
    <property type="interactions" value="1956"/>
</dbReference>
<keyword evidence="6 7" id="KW-0234">DNA repair</keyword>
<dbReference type="SMART" id="SM00533">
    <property type="entry name" value="MUTSd"/>
    <property type="match status" value="1"/>
</dbReference>
<sequence>MSKRNSIGNQRNTLFNYFQSPKNKSQQKEESPKPIQSTSNLKEEEKENNDSIDNSPLLVKKKRNRVVNDSDTEGDGSPKRSIEKPVKKLKLDQSEEDDEGSGVDDEDDSSKRLKKFKFQKSEDNAEGRNVSSISSQKPSKVSTCVDVGKSFEKNGSWLHNRLEFLKPEKIRDAKKRRPDHPDYDPKTLHVPEEFLNSQTPAHRQWWIMKGSHFDCVLFFKVGKFYELYHMDAVVGVNYLGFSYMKNEFAHSGFPESAYGRMASTLVENGFKVARIEQTETPEMMAQRCKSIKPTKFDKVVSREICQISTRGTCVYGPQNTDARQAMPCYMIAIVMRDLPNCQKRFGISFVDTSIGVFHISEFDDDKHCSRFLALLAQHPPGLILTERGNLNLKDLELLKRTIGNVRHDILTPESQFYSAQTTIKNLSCGPYFLNNSGELEWPSAFNELISDGTSKLEYELGLKALGACMWYLKDSQLDIQVLSLKKFQIYRPVDLNNDKNIQRDFMVIDAVTIENLKLLGGQCSLQKVIDHCETAFGKRLMQQWICRPLCNVEKIIERQKAVSELVHKGEMLQSARAILKRLPDLERQLAKIHTFGNKYYAENHPDSRAIFYESQTYTKRRILDLVDTINGFDKARAISEIFKDCESRFLRKLTQHPPKGMFIDLSEAIQFFVNAVDLEEAKKEGKIIPQSGVDKDFDNVNDEISNLNKQLKKYLKKQEDFFGCSIHYFGTDKKRFQLEIPESRSHKVTSEYMFEGARKGKNAVKRYSTLVTKKFLADMLKLEAERSKIIQDLNRRIFEKFSCRQESWEQIIHCLTTLDAICSLAEFARSYSEETCVPNVLPFSEKPYIKIKNGRHPCINNVENFVPNDIELGTKDHPCVLLLTGPNMGGKSTLMRQTAVIMILAQMGSFVPASSCEMTVVDRIFTRLGAQDNILQGQSTFFVELSEASAILQHATVNSFALIDELGRGTSTHDGAAVATAYVRKLVDINCRTVFSTHYHTLVDHYSTRFDVQLGHMACMVENEGDVIEETVTFLYKMMKGQCPKSYGFNVAKLAGLPQSILIRAHAVALDFENTTKQRLLCSKIVGSDANSIRSVLLQVK</sequence>
<keyword evidence="2 6" id="KW-0547">Nucleotide-binding</keyword>
<dbReference type="PIRSF" id="PIRSF037677">
    <property type="entry name" value="DNA_mis_repair_Msh6"/>
    <property type="match status" value="1"/>
</dbReference>
<keyword evidence="3 6" id="KW-0227">DNA damage</keyword>
<dbReference type="InterPro" id="IPR017261">
    <property type="entry name" value="DNA_mismatch_repair_MutS/MSH"/>
</dbReference>
<dbReference type="Gene3D" id="3.30.420.110">
    <property type="entry name" value="MutS, connector domain"/>
    <property type="match status" value="1"/>
</dbReference>
<keyword evidence="10" id="KW-1185">Reference proteome</keyword>
<dbReference type="Proteomes" id="UP000192223">
    <property type="component" value="Unplaced"/>
</dbReference>
<dbReference type="InterPro" id="IPR036678">
    <property type="entry name" value="MutS_con_dom_sf"/>
</dbReference>